<evidence type="ECO:0000313" key="4">
    <source>
        <dbReference type="EMBL" id="GIL91389.1"/>
    </source>
</evidence>
<feature type="region of interest" description="Disordered" evidence="1">
    <location>
        <begin position="864"/>
        <end position="893"/>
    </location>
</feature>
<feature type="compositionally biased region" description="Gly residues" evidence="1">
    <location>
        <begin position="744"/>
        <end position="754"/>
    </location>
</feature>
<dbReference type="PANTHER" id="PTHR46620">
    <property type="entry name" value="J DOMAIN-CONTAINING PROTEIN SPF31"/>
    <property type="match status" value="1"/>
</dbReference>
<reference evidence="4" key="1">
    <citation type="journal article" date="2021" name="Proc. Natl. Acad. Sci. U.S.A.">
        <title>Three genomes in the algal genus Volvox reveal the fate of a haploid sex-determining region after a transition to homothallism.</title>
        <authorList>
            <person name="Yamamoto K."/>
            <person name="Hamaji T."/>
            <person name="Kawai-Toyooka H."/>
            <person name="Matsuzaki R."/>
            <person name="Takahashi F."/>
            <person name="Nishimura Y."/>
            <person name="Kawachi M."/>
            <person name="Noguchi H."/>
            <person name="Minakuchi Y."/>
            <person name="Umen J.G."/>
            <person name="Toyoda A."/>
            <person name="Nozaki H."/>
        </authorList>
    </citation>
    <scope>NUCLEOTIDE SEQUENCE</scope>
    <source>
        <strain evidence="4">NIES-3786</strain>
    </source>
</reference>
<feature type="region of interest" description="Disordered" evidence="1">
    <location>
        <begin position="87"/>
        <end position="124"/>
    </location>
</feature>
<feature type="region of interest" description="Disordered" evidence="1">
    <location>
        <begin position="454"/>
        <end position="479"/>
    </location>
</feature>
<feature type="compositionally biased region" description="Low complexity" evidence="1">
    <location>
        <begin position="1129"/>
        <end position="1140"/>
    </location>
</feature>
<feature type="region of interest" description="Disordered" evidence="1">
    <location>
        <begin position="1114"/>
        <end position="1183"/>
    </location>
</feature>
<dbReference type="InterPro" id="IPR002121">
    <property type="entry name" value="HRDC_dom"/>
</dbReference>
<dbReference type="Pfam" id="PF00570">
    <property type="entry name" value="HRDC"/>
    <property type="match status" value="1"/>
</dbReference>
<protein>
    <recommendedName>
        <fullName evidence="6">J domain-containing protein</fullName>
    </recommendedName>
</protein>
<keyword evidence="5" id="KW-1185">Reference proteome</keyword>
<dbReference type="SUPFAM" id="SSF46565">
    <property type="entry name" value="Chaperone J-domain"/>
    <property type="match status" value="1"/>
</dbReference>
<dbReference type="PROSITE" id="PS50967">
    <property type="entry name" value="HRDC"/>
    <property type="match status" value="1"/>
</dbReference>
<feature type="region of interest" description="Disordered" evidence="1">
    <location>
        <begin position="377"/>
        <end position="407"/>
    </location>
</feature>
<feature type="compositionally biased region" description="Polar residues" evidence="1">
    <location>
        <begin position="158"/>
        <end position="173"/>
    </location>
</feature>
<dbReference type="InterPro" id="IPR010997">
    <property type="entry name" value="HRDC-like_sf"/>
</dbReference>
<feature type="compositionally biased region" description="Gly residues" evidence="1">
    <location>
        <begin position="714"/>
        <end position="725"/>
    </location>
</feature>
<dbReference type="OrthoDB" id="553245at2759"/>
<dbReference type="Gene3D" id="1.10.287.110">
    <property type="entry name" value="DnaJ domain"/>
    <property type="match status" value="1"/>
</dbReference>
<organism evidence="4 5">
    <name type="scientific">Volvox reticuliferus</name>
    <dbReference type="NCBI Taxonomy" id="1737510"/>
    <lineage>
        <taxon>Eukaryota</taxon>
        <taxon>Viridiplantae</taxon>
        <taxon>Chlorophyta</taxon>
        <taxon>core chlorophytes</taxon>
        <taxon>Chlorophyceae</taxon>
        <taxon>CS clade</taxon>
        <taxon>Chlamydomonadales</taxon>
        <taxon>Volvocaceae</taxon>
        <taxon>Volvox</taxon>
    </lineage>
</organism>
<dbReference type="InterPro" id="IPR001623">
    <property type="entry name" value="DnaJ_domain"/>
</dbReference>
<evidence type="ECO:0000259" key="2">
    <source>
        <dbReference type="PROSITE" id="PS50076"/>
    </source>
</evidence>
<feature type="compositionally biased region" description="Basic and acidic residues" evidence="1">
    <location>
        <begin position="1114"/>
        <end position="1128"/>
    </location>
</feature>
<feature type="region of interest" description="Disordered" evidence="1">
    <location>
        <begin position="679"/>
        <end position="754"/>
    </location>
</feature>
<dbReference type="Pfam" id="PF00226">
    <property type="entry name" value="DnaJ"/>
    <property type="match status" value="1"/>
</dbReference>
<dbReference type="InterPro" id="IPR036869">
    <property type="entry name" value="J_dom_sf"/>
</dbReference>
<dbReference type="EMBL" id="BNCP01000064">
    <property type="protein sequence ID" value="GIL91389.1"/>
    <property type="molecule type" value="Genomic_DNA"/>
</dbReference>
<gene>
    <name evidence="4" type="ORF">Vretifemale_18947</name>
</gene>
<dbReference type="Proteomes" id="UP000747110">
    <property type="component" value="Unassembled WGS sequence"/>
</dbReference>
<feature type="region of interest" description="Disordered" evidence="1">
    <location>
        <begin position="902"/>
        <end position="921"/>
    </location>
</feature>
<dbReference type="SMART" id="SM00271">
    <property type="entry name" value="DnaJ"/>
    <property type="match status" value="1"/>
</dbReference>
<evidence type="ECO:0008006" key="6">
    <source>
        <dbReference type="Google" id="ProtNLM"/>
    </source>
</evidence>
<evidence type="ECO:0000259" key="3">
    <source>
        <dbReference type="PROSITE" id="PS50967"/>
    </source>
</evidence>
<dbReference type="Gene3D" id="1.10.150.80">
    <property type="entry name" value="HRDC domain"/>
    <property type="match status" value="1"/>
</dbReference>
<evidence type="ECO:0000313" key="5">
    <source>
        <dbReference type="Proteomes" id="UP000747110"/>
    </source>
</evidence>
<dbReference type="GO" id="GO:0003676">
    <property type="term" value="F:nucleic acid binding"/>
    <property type="evidence" value="ECO:0007669"/>
    <property type="project" value="InterPro"/>
</dbReference>
<sequence>MYLAGSPDAWDLLWTFPDVHEANTSSSVLSKPAPVRRVAPTEPIPHHVNASRCRPFGTTKPTAPQLVDALTYNIAAPELVVVGCGGATKPSDTPGRSEVDAGHMTSRNVKPRVQSAGGNDGRGPHGSYAAVTAAQSLGCCIGTGTRQCYDSSGDAASAPTSSMDSLKSGSSVTKLDGDGGGCRVGAENADPKQETSSSVLSADSGHNHLLMGDHTVGERNGEPLPSIELSDGSETTSSNRTVTSIGARASAGSNGAGMVVLASCQATTGAARDELARWISMDVMTDDRVDTGTTLYGIGKRMVTAQQPCYTAVEEPRIPVIVEGAAAAVWGSESLRQFCRNRDPRRQRPLEHQHQQRGSLDVAEQQQQQRLLNSEGLMPAGMLPPSEGERCSLPYGPSRAASGADWPPRAAHALAEAAGGGPLTAPNTPIATTTAAGLGSTSNSAEITRNAATVPPSPVQLQPQHKTQLQPPAVRRGPRTTTSLLLSKVRSVAATAAAAPARAAAAGAGGDLDASAVRFRGGQWPYRRTAAGGCCKSRDSVGGSTRRVTRPQGMRRGRCDHPRPGSIVYDWDMEDSVEGEESDVSSDSSSGGWGSLRCAAALAVEPRGRCRTATSLLEEVQRALAAVAADADADGAGMAAAMAAAAGGGLQRRTAWRLPPLLRGRFDFSTARRRGSHVAAAAAGRRGFDVAEDEAQGGRAPSRSKAAGADEEGLQGGGKRAGGGAAAAAAGPKLSQPPGSSSSSGGGGGGGSDGGPALALLQALDAWRVQRARSVRKTPEALLRLGLLADLAARCPTSVLELEDFPGLPRPFTRRYGQEILDICRNHAHMRAARAAAAAAAGTAGGGDVFRGCDGGSTDAAAAAAQPAVDQRAEEEAADAANTAAQRQGSDDAVGEVLRAHVGDAGRGGGDGGGADSSGGNAVDDLVRVATINRPVGPSVDIAPRVLRMRQQLLNILGVKDGDDDVADRPPRGTMPRRRLSPLAAAGKVGVVANNLPRCAIGVSGSVGGPSETAFDGLATRGHLGNGSTYALDNRTSAHGTGGGGGISGKDVSPSIGCRTSGCRAASPPLYPSGELRTSANVVPTPTPTTAAAAVAAAAANGHITGASIAENAEPKREARLDKAEAEAKLTAGASATAEAAEAEAIRRAPGHKGKLPPSGKGSGYGLSPGKARKRGPSDSPRAAAAAAAAAAAGMVPPASRAMAGLAVPAGWVPLPEGCRARSDRRLAHATTPSLGGAKIKCLLGYLAEAGTAAAPLLESIVPRLPQTPLQAGDVGGTSAPRGYVAAEVTGASDTGGSRGGAAADAAAPSAAAVVPAAAVAVATAAHSLGRMGGQEQLRQLRAIVEAAMPAWEVRRVLSCRTLGPAAQAMAILRLEYGASRDSVRLAFRRLSLLVHPDKNRSSGAAEAFALVSAAAGRLLGGQQQ</sequence>
<feature type="compositionally biased region" description="Basic residues" evidence="1">
    <location>
        <begin position="547"/>
        <end position="556"/>
    </location>
</feature>
<feature type="compositionally biased region" description="Gly residues" evidence="1">
    <location>
        <begin position="905"/>
        <end position="917"/>
    </location>
</feature>
<dbReference type="GO" id="GO:0000166">
    <property type="term" value="F:nucleotide binding"/>
    <property type="evidence" value="ECO:0007669"/>
    <property type="project" value="InterPro"/>
</dbReference>
<feature type="domain" description="J" evidence="2">
    <location>
        <begin position="1368"/>
        <end position="1425"/>
    </location>
</feature>
<evidence type="ECO:0000256" key="1">
    <source>
        <dbReference type="SAM" id="MobiDB-lite"/>
    </source>
</evidence>
<proteinExistence type="predicted"/>
<feature type="region of interest" description="Disordered" evidence="1">
    <location>
        <begin position="150"/>
        <end position="240"/>
    </location>
</feature>
<accession>A0A8J4CWZ5</accession>
<dbReference type="SUPFAM" id="SSF47819">
    <property type="entry name" value="HRDC-like"/>
    <property type="match status" value="1"/>
</dbReference>
<feature type="compositionally biased region" description="Polar residues" evidence="1">
    <location>
        <begin position="459"/>
        <end position="470"/>
    </location>
</feature>
<name>A0A8J4CWZ5_9CHLO</name>
<comment type="caution">
    <text evidence="4">The sequence shown here is derived from an EMBL/GenBank/DDBJ whole genome shotgun (WGS) entry which is preliminary data.</text>
</comment>
<dbReference type="CDD" id="cd06257">
    <property type="entry name" value="DnaJ"/>
    <property type="match status" value="1"/>
</dbReference>
<feature type="domain" description="HRDC" evidence="3">
    <location>
        <begin position="754"/>
        <end position="834"/>
    </location>
</feature>
<feature type="region of interest" description="Disordered" evidence="1">
    <location>
        <begin position="535"/>
        <end position="565"/>
    </location>
</feature>
<dbReference type="PANTHER" id="PTHR46620:SF1">
    <property type="entry name" value="J DOMAIN-CONTAINING PROTEIN SPF31"/>
    <property type="match status" value="1"/>
</dbReference>
<dbReference type="PROSITE" id="PS50076">
    <property type="entry name" value="DNAJ_2"/>
    <property type="match status" value="1"/>
</dbReference>
<dbReference type="InterPro" id="IPR044876">
    <property type="entry name" value="HRDC_dom_sf"/>
</dbReference>